<evidence type="ECO:0000256" key="5">
    <source>
        <dbReference type="ARBA" id="ARBA00023157"/>
    </source>
</evidence>
<feature type="domain" description="SRCR" evidence="8">
    <location>
        <begin position="373"/>
        <end position="473"/>
    </location>
</feature>
<dbReference type="GO" id="GO:0031638">
    <property type="term" value="P:zymogen activation"/>
    <property type="evidence" value="ECO:0007669"/>
    <property type="project" value="TreeGrafter"/>
</dbReference>
<dbReference type="Pfam" id="PF00530">
    <property type="entry name" value="SRCR"/>
    <property type="match status" value="8"/>
</dbReference>
<feature type="disulfide bond" evidence="7">
    <location>
        <begin position="62"/>
        <end position="72"/>
    </location>
</feature>
<accession>A0A8B9ZV98</accession>
<feature type="disulfide bond" evidence="7">
    <location>
        <begin position="213"/>
        <end position="274"/>
    </location>
</feature>
<keyword evidence="4" id="KW-0677">Repeat</keyword>
<feature type="domain" description="SRCR" evidence="8">
    <location>
        <begin position="583"/>
        <end position="651"/>
    </location>
</feature>
<dbReference type="GO" id="GO:0005615">
    <property type="term" value="C:extracellular space"/>
    <property type="evidence" value="ECO:0007669"/>
    <property type="project" value="TreeGrafter"/>
</dbReference>
<keyword evidence="3" id="KW-0732">Signal</keyword>
<organism evidence="9 10">
    <name type="scientific">Anas zonorhyncha</name>
    <name type="common">Eastern spot-billed duck</name>
    <dbReference type="NCBI Taxonomy" id="75864"/>
    <lineage>
        <taxon>Eukaryota</taxon>
        <taxon>Metazoa</taxon>
        <taxon>Chordata</taxon>
        <taxon>Craniata</taxon>
        <taxon>Vertebrata</taxon>
        <taxon>Euteleostomi</taxon>
        <taxon>Archelosauria</taxon>
        <taxon>Archosauria</taxon>
        <taxon>Dinosauria</taxon>
        <taxon>Saurischia</taxon>
        <taxon>Theropoda</taxon>
        <taxon>Coelurosauria</taxon>
        <taxon>Aves</taxon>
        <taxon>Neognathae</taxon>
        <taxon>Galloanserae</taxon>
        <taxon>Anseriformes</taxon>
        <taxon>Anatidae</taxon>
        <taxon>Anatinae</taxon>
        <taxon>Anas</taxon>
    </lineage>
</organism>
<feature type="disulfide bond" evidence="7">
    <location>
        <begin position="442"/>
        <end position="452"/>
    </location>
</feature>
<comment type="caution">
    <text evidence="7">Lacks conserved residue(s) required for the propagation of feature annotation.</text>
</comment>
<feature type="disulfide bond" evidence="7">
    <location>
        <begin position="244"/>
        <end position="254"/>
    </location>
</feature>
<dbReference type="FunFam" id="3.10.250.10:FF:000001">
    <property type="entry name" value="Lysyl oxidase 4 isoform X1"/>
    <property type="match status" value="1"/>
</dbReference>
<evidence type="ECO:0000256" key="7">
    <source>
        <dbReference type="PROSITE-ProRule" id="PRU00196"/>
    </source>
</evidence>
<dbReference type="PANTHER" id="PTHR48071:SF15">
    <property type="entry name" value="SRCR DOMAIN-CONTAINING PROTEIN"/>
    <property type="match status" value="1"/>
</dbReference>
<feature type="disulfide bond" evidence="7">
    <location>
        <begin position="515"/>
        <end position="576"/>
    </location>
</feature>
<evidence type="ECO:0000256" key="3">
    <source>
        <dbReference type="ARBA" id="ARBA00022729"/>
    </source>
</evidence>
<keyword evidence="10" id="KW-1185">Reference proteome</keyword>
<feature type="domain" description="SRCR" evidence="8">
    <location>
        <begin position="1"/>
        <end position="93"/>
    </location>
</feature>
<feature type="disulfide bond" evidence="7">
    <location>
        <begin position="411"/>
        <end position="472"/>
    </location>
</feature>
<dbReference type="FunFam" id="3.10.250.10:FF:000003">
    <property type="entry name" value="Deleted in malignant brain tumors 1"/>
    <property type="match status" value="4"/>
</dbReference>
<dbReference type="SUPFAM" id="SSF56487">
    <property type="entry name" value="SRCR-like"/>
    <property type="match status" value="9"/>
</dbReference>
<evidence type="ECO:0000256" key="2">
    <source>
        <dbReference type="ARBA" id="ARBA00022525"/>
    </source>
</evidence>
<evidence type="ECO:0000313" key="10">
    <source>
        <dbReference type="Proteomes" id="UP000694549"/>
    </source>
</evidence>
<reference evidence="9" key="2">
    <citation type="submission" date="2025-09" db="UniProtKB">
        <authorList>
            <consortium name="Ensembl"/>
        </authorList>
    </citation>
    <scope>IDENTIFICATION</scope>
</reference>
<dbReference type="AlphaFoldDB" id="A0A8B9ZV98"/>
<protein>
    <recommendedName>
        <fullName evidence="8">SRCR domain-containing protein</fullName>
    </recommendedName>
</protein>
<keyword evidence="2" id="KW-0964">Secreted</keyword>
<feature type="domain" description="SRCR" evidence="8">
    <location>
        <begin position="477"/>
        <end position="577"/>
    </location>
</feature>
<dbReference type="PROSITE" id="PS50287">
    <property type="entry name" value="SRCR_2"/>
    <property type="match status" value="8"/>
</dbReference>
<feature type="domain" description="SRCR" evidence="8">
    <location>
        <begin position="279"/>
        <end position="359"/>
    </location>
</feature>
<evidence type="ECO:0000313" key="9">
    <source>
        <dbReference type="Ensembl" id="ENSAZOP00000017394.1"/>
    </source>
</evidence>
<proteinExistence type="predicted"/>
<feature type="domain" description="SRCR" evidence="8">
    <location>
        <begin position="694"/>
        <end position="794"/>
    </location>
</feature>
<keyword evidence="5 7" id="KW-1015">Disulfide bond</keyword>
<dbReference type="Ensembl" id="ENSAZOT00000018693.1">
    <property type="protein sequence ID" value="ENSAZOP00000017394.1"/>
    <property type="gene ID" value="ENSAZOG00000011255.1"/>
</dbReference>
<evidence type="ECO:0000256" key="6">
    <source>
        <dbReference type="ARBA" id="ARBA00023180"/>
    </source>
</evidence>
<feature type="disulfide bond" evidence="7">
    <location>
        <begin position="719"/>
        <end position="783"/>
    </location>
</feature>
<dbReference type="PROSITE" id="PS00420">
    <property type="entry name" value="SRCR_1"/>
    <property type="match status" value="5"/>
</dbReference>
<sequence length="864" mass="94826">RCEGRVELYYEGQWGTVCDDLWDLSDAQVVCRQQGCGPAISAPGSAYFGQGSGNILLDDLQCQGNEPALWHCRHRGWRRHNCNHYEDAGVVCSGTVTFFLYSKYSFYKLHPIYTCHEAQVVCRQLGCGPAIAAPGNAHFGAGSVLYNGVWGTICDDSWDRRDADVVCGQLGYLSLRLVNGRNRCEGRVEVYYQGSWGTVCDDSWDLRDAEVVCSQLGCGRALSAPGNASFSQGSGEILLDDVRCNGNEAYLWECPSRGWLVHNCVHVEDASAVCSEMSVRLVNGWNQCEGRVEILYRGTWGTICEDSWDINDADVVCYQQACGHAVSSSGNVAFTHSPRYIVMDDVQCRGDENYLWQSCTLISSPFSFTEVSLRLINGRDRCEGRVEVYYKGSWGTVCDDFWDINDAQVVCRQLGCGEALSALGNAHFSPGLGDILLDDVQCLGSESYLWECSHRGWSTHNCGHREDAGVRCSEMSLRLENGDNRCEGRVEIFYKGQWGTVCDDFWDINDAQVVCRQLGCGEPMSAPGAAQFGEGSGVIFLDDVQCRGNEFYLWECSHNGWSIHNCGHNEDASVVCSEDPPQLRLASGGDRCAGRVEVYHKGEWGTVCDDYFNMNSANVVCRQLGCGRADSVYGWSYFGPGKGNILLDDVRGGSSVAADYSVGYPLLWALAQPRINGSAVRCSSSTAAASAQSLRLADGDSRCSGRVELYYNDSWGTVCDDGWDLADAKVVCRQLGCGEALLAVPEAQFGQGSGNILLDEVQCGGGESSLWECSHRGIAVHNCQPKEDASVICAVTPTGPTEPVPSGEFSLGRSFKVFMSDILHMVTWLSLRGKCICQFLRLLSDHEFPSPFPRDVPETGEWRQ</sequence>
<evidence type="ECO:0000256" key="1">
    <source>
        <dbReference type="ARBA" id="ARBA00004613"/>
    </source>
</evidence>
<dbReference type="SMART" id="SM00202">
    <property type="entry name" value="SR"/>
    <property type="match status" value="7"/>
</dbReference>
<dbReference type="GO" id="GO:0005886">
    <property type="term" value="C:plasma membrane"/>
    <property type="evidence" value="ECO:0007669"/>
    <property type="project" value="TreeGrafter"/>
</dbReference>
<name>A0A8B9ZV98_9AVES</name>
<feature type="domain" description="SRCR" evidence="8">
    <location>
        <begin position="123"/>
        <end position="171"/>
    </location>
</feature>
<dbReference type="FunFam" id="3.10.250.10:FF:000006">
    <property type="entry name" value="neurotrypsin isoform X2"/>
    <property type="match status" value="1"/>
</dbReference>
<dbReference type="PRINTS" id="PR00258">
    <property type="entry name" value="SPERACTRCPTR"/>
</dbReference>
<feature type="disulfide bond" evidence="7">
    <location>
        <begin position="31"/>
        <end position="92"/>
    </location>
</feature>
<feature type="disulfide bond" evidence="7">
    <location>
        <begin position="502"/>
        <end position="566"/>
    </location>
</feature>
<feature type="disulfide bond" evidence="7">
    <location>
        <begin position="546"/>
        <end position="556"/>
    </location>
</feature>
<dbReference type="FunFam" id="3.10.250.10:FF:000009">
    <property type="entry name" value="WC1"/>
    <property type="match status" value="1"/>
</dbReference>
<evidence type="ECO:0000256" key="4">
    <source>
        <dbReference type="ARBA" id="ARBA00022737"/>
    </source>
</evidence>
<evidence type="ECO:0000259" key="8">
    <source>
        <dbReference type="PROSITE" id="PS50287"/>
    </source>
</evidence>
<dbReference type="InterPro" id="IPR001190">
    <property type="entry name" value="SRCR"/>
</dbReference>
<feature type="disulfide bond" evidence="7">
    <location>
        <begin position="200"/>
        <end position="264"/>
    </location>
</feature>
<feature type="domain" description="SRCR" evidence="8">
    <location>
        <begin position="175"/>
        <end position="275"/>
    </location>
</feature>
<dbReference type="GO" id="GO:0004252">
    <property type="term" value="F:serine-type endopeptidase activity"/>
    <property type="evidence" value="ECO:0007669"/>
    <property type="project" value="TreeGrafter"/>
</dbReference>
<dbReference type="InterPro" id="IPR036772">
    <property type="entry name" value="SRCR-like_dom_sf"/>
</dbReference>
<feature type="disulfide bond" evidence="7">
    <location>
        <begin position="763"/>
        <end position="773"/>
    </location>
</feature>
<reference evidence="9" key="1">
    <citation type="submission" date="2025-08" db="UniProtKB">
        <authorList>
            <consortium name="Ensembl"/>
        </authorList>
    </citation>
    <scope>IDENTIFICATION</scope>
</reference>
<dbReference type="Gene3D" id="3.10.250.10">
    <property type="entry name" value="SRCR-like domain"/>
    <property type="match status" value="8"/>
</dbReference>
<comment type="subcellular location">
    <subcellularLocation>
        <location evidence="1">Secreted</location>
    </subcellularLocation>
</comment>
<dbReference type="Proteomes" id="UP000694549">
    <property type="component" value="Unplaced"/>
</dbReference>
<keyword evidence="6" id="KW-0325">Glycoprotein</keyword>
<feature type="disulfide bond" evidence="7">
    <location>
        <begin position="398"/>
        <end position="462"/>
    </location>
</feature>
<dbReference type="PANTHER" id="PTHR48071">
    <property type="entry name" value="SRCR DOMAIN-CONTAINING PROTEIN"/>
    <property type="match status" value="1"/>
</dbReference>
<feature type="disulfide bond" evidence="7">
    <location>
        <begin position="732"/>
        <end position="793"/>
    </location>
</feature>
<feature type="disulfide bond" evidence="7">
    <location>
        <begin position="18"/>
        <end position="82"/>
    </location>
</feature>